<feature type="transmembrane region" description="Helical" evidence="6">
    <location>
        <begin position="39"/>
        <end position="59"/>
    </location>
</feature>
<keyword evidence="5 6" id="KW-0472">Membrane</keyword>
<feature type="transmembrane region" description="Helical" evidence="6">
    <location>
        <begin position="198"/>
        <end position="219"/>
    </location>
</feature>
<dbReference type="PANTHER" id="PTHR32322">
    <property type="entry name" value="INNER MEMBRANE TRANSPORTER"/>
    <property type="match status" value="1"/>
</dbReference>
<dbReference type="PANTHER" id="PTHR32322:SF2">
    <property type="entry name" value="EAMA DOMAIN-CONTAINING PROTEIN"/>
    <property type="match status" value="1"/>
</dbReference>
<dbReference type="Proteomes" id="UP000767446">
    <property type="component" value="Unassembled WGS sequence"/>
</dbReference>
<evidence type="ECO:0000313" key="8">
    <source>
        <dbReference type="EMBL" id="MBR8829158.1"/>
    </source>
</evidence>
<comment type="caution">
    <text evidence="8">The sequence shown here is derived from an EMBL/GenBank/DDBJ whole genome shotgun (WGS) entry which is preliminary data.</text>
</comment>
<evidence type="ECO:0000256" key="5">
    <source>
        <dbReference type="ARBA" id="ARBA00023136"/>
    </source>
</evidence>
<keyword evidence="3 6" id="KW-0812">Transmembrane</keyword>
<keyword evidence="4 6" id="KW-1133">Transmembrane helix</keyword>
<evidence type="ECO:0000256" key="2">
    <source>
        <dbReference type="ARBA" id="ARBA00007362"/>
    </source>
</evidence>
<feature type="transmembrane region" description="Helical" evidence="6">
    <location>
        <begin position="172"/>
        <end position="191"/>
    </location>
</feature>
<feature type="domain" description="EamA" evidence="7">
    <location>
        <begin position="10"/>
        <end position="143"/>
    </location>
</feature>
<dbReference type="InterPro" id="IPR050638">
    <property type="entry name" value="AA-Vitamin_Transporters"/>
</dbReference>
<dbReference type="GO" id="GO:0016020">
    <property type="term" value="C:membrane"/>
    <property type="evidence" value="ECO:0007669"/>
    <property type="project" value="UniProtKB-SubCell"/>
</dbReference>
<gene>
    <name evidence="8" type="ORF">DSM107014_14885</name>
</gene>
<feature type="transmembrane region" description="Helical" evidence="6">
    <location>
        <begin position="12"/>
        <end position="33"/>
    </location>
</feature>
<feature type="transmembrane region" description="Helical" evidence="6">
    <location>
        <begin position="71"/>
        <end position="90"/>
    </location>
</feature>
<sequence>MELNPRKSLWSLILLIAPFFLWGTSMVAMKGVIVNTTPLFMAGVRLLPAGILVLAVAAILGKPQPQKWQAWLWISFFGLIDAAMFQGFLAEGLVRTGAGLGSAMIDSQPLVVALLSSWLFAETIGLWGFFGLGMGILGISLIGLPDEWIFNLFEARINIAFHWQNLFNNGEWLMLLASLSMAVGTVTIRYVSRYADPVVATGWHMILGGLLLFILSRMWESQQWVSLDWGNWLALGYATVFGSAIAYGIFFYLASAGNLTSLSALTFLTPVFALGFGKVFLAEVLTPLQWGGVCLTILSIYLINQREKLSQQFSNFKPLSLWPAEKLVKEEVAVKITKK</sequence>
<feature type="domain" description="EamA" evidence="7">
    <location>
        <begin position="170"/>
        <end position="304"/>
    </location>
</feature>
<evidence type="ECO:0000256" key="6">
    <source>
        <dbReference type="SAM" id="Phobius"/>
    </source>
</evidence>
<reference evidence="8" key="1">
    <citation type="submission" date="2021-02" db="EMBL/GenBank/DDBJ databases">
        <title>Metagenome analyses of Stigonema ocellatum DSM 106950, Chlorogloea purpurea SAG 13.99 and Gomphosphaeria aponina DSM 107014.</title>
        <authorList>
            <person name="Marter P."/>
            <person name="Huang S."/>
        </authorList>
    </citation>
    <scope>NUCLEOTIDE SEQUENCE</scope>
    <source>
        <strain evidence="8">JP213</strain>
    </source>
</reference>
<comment type="subcellular location">
    <subcellularLocation>
        <location evidence="1">Membrane</location>
        <topology evidence="1">Multi-pass membrane protein</topology>
    </subcellularLocation>
</comment>
<evidence type="ECO:0000259" key="7">
    <source>
        <dbReference type="Pfam" id="PF00892"/>
    </source>
</evidence>
<feature type="transmembrane region" description="Helical" evidence="6">
    <location>
        <begin position="287"/>
        <end position="304"/>
    </location>
</feature>
<feature type="transmembrane region" description="Helical" evidence="6">
    <location>
        <begin position="126"/>
        <end position="144"/>
    </location>
</feature>
<accession>A0A941GWP6</accession>
<dbReference type="InterPro" id="IPR000620">
    <property type="entry name" value="EamA_dom"/>
</dbReference>
<protein>
    <submittedName>
        <fullName evidence="8">DMT family transporter</fullName>
    </submittedName>
</protein>
<comment type="similarity">
    <text evidence="2">Belongs to the EamA transporter family.</text>
</comment>
<evidence type="ECO:0000313" key="9">
    <source>
        <dbReference type="Proteomes" id="UP000767446"/>
    </source>
</evidence>
<evidence type="ECO:0000256" key="3">
    <source>
        <dbReference type="ARBA" id="ARBA00022692"/>
    </source>
</evidence>
<name>A0A941GWP6_9CHRO</name>
<dbReference type="AlphaFoldDB" id="A0A941GWP6"/>
<dbReference type="InterPro" id="IPR037185">
    <property type="entry name" value="EmrE-like"/>
</dbReference>
<evidence type="ECO:0000256" key="4">
    <source>
        <dbReference type="ARBA" id="ARBA00022989"/>
    </source>
</evidence>
<dbReference type="SUPFAM" id="SSF103481">
    <property type="entry name" value="Multidrug resistance efflux transporter EmrE"/>
    <property type="match status" value="2"/>
</dbReference>
<proteinExistence type="inferred from homology"/>
<evidence type="ECO:0000256" key="1">
    <source>
        <dbReference type="ARBA" id="ARBA00004141"/>
    </source>
</evidence>
<feature type="transmembrane region" description="Helical" evidence="6">
    <location>
        <begin position="231"/>
        <end position="254"/>
    </location>
</feature>
<dbReference type="Pfam" id="PF00892">
    <property type="entry name" value="EamA"/>
    <property type="match status" value="2"/>
</dbReference>
<organism evidence="8 9">
    <name type="scientific">Gomphosphaeria aponina SAG 52.96 = DSM 107014</name>
    <dbReference type="NCBI Taxonomy" id="1521640"/>
    <lineage>
        <taxon>Bacteria</taxon>
        <taxon>Bacillati</taxon>
        <taxon>Cyanobacteriota</taxon>
        <taxon>Cyanophyceae</taxon>
        <taxon>Oscillatoriophycideae</taxon>
        <taxon>Chroococcales</taxon>
        <taxon>Gomphosphaeriaceae</taxon>
        <taxon>Gomphosphaeria</taxon>
    </lineage>
</organism>
<dbReference type="EMBL" id="JADQBC010000112">
    <property type="protein sequence ID" value="MBR8829158.1"/>
    <property type="molecule type" value="Genomic_DNA"/>
</dbReference>